<feature type="compositionally biased region" description="Low complexity" evidence="6">
    <location>
        <begin position="419"/>
        <end position="439"/>
    </location>
</feature>
<dbReference type="SUPFAM" id="SSF55797">
    <property type="entry name" value="PR-1-like"/>
    <property type="match status" value="1"/>
</dbReference>
<sequence length="566" mass="59536">MQAQHTDDRECAGWVVAAQRGDRAARDRLAAAYLPLVYNVVGRALDGHADVDDVVQETMLRALGGLSGLREPERFRSWLVAIAMNQVRRRWTAADRRRTASLQELGERGHPVSAVADFTELTILRLRLSGQRREVAEATRWLDPDDRDVLSLWWLEAAGELTRGDLSAALGLPRRHVSVRVQRVKAQLDIGRAVVRALAAARPCPGLTGLTATWDGRPGPLWRKRIARHTRDCPDCADRSADLLPVEGLLSGVGLVVPLSPALPVLPDPGFPSGPTDPATDATLPGDPANTVLPGDPGPNTLLPADPGTTTAVPLDPVTATGATTAVPLDPGAVLGAAAPATGWSKGAALTVTAAAAAAVTVTLLVFPWPAPEPAPRPAPPVAPAPPSGPVAAPPPASVTVTPDRSPSPTPSPTPARTPPRTTAPAPAPAPSRTTARPVGLTPERQLVNGADALRGRADCPALRVSARLTAVARADAARMAERRDISVVDAEGRGIGDRVTAAGYRWSAVAELSTYGPRSATAALDDWARGRVRDDLLNCRYTEVGVGLVEAHGERWWTQVLAAPR</sequence>
<feature type="domain" description="SCP" evidence="7">
    <location>
        <begin position="453"/>
        <end position="560"/>
    </location>
</feature>
<keyword evidence="1 5" id="KW-0805">Transcription regulation</keyword>
<dbReference type="SUPFAM" id="SSF88946">
    <property type="entry name" value="Sigma2 domain of RNA polymerase sigma factors"/>
    <property type="match status" value="1"/>
</dbReference>
<dbReference type="InterPro" id="IPR007627">
    <property type="entry name" value="RNA_pol_sigma70_r2"/>
</dbReference>
<dbReference type="InterPro" id="IPR014284">
    <property type="entry name" value="RNA_pol_sigma-70_dom"/>
</dbReference>
<comment type="caution">
    <text evidence="9">The sequence shown here is derived from an EMBL/GenBank/DDBJ whole genome shotgun (WGS) entry which is preliminary data.</text>
</comment>
<name>A0A1Q4VCN7_9ACTN</name>
<dbReference type="InterPro" id="IPR013325">
    <property type="entry name" value="RNA_pol_sigma_r2"/>
</dbReference>
<accession>A0A1Q4VCN7</accession>
<dbReference type="InterPro" id="IPR039425">
    <property type="entry name" value="RNA_pol_sigma-70-like"/>
</dbReference>
<dbReference type="AlphaFoldDB" id="A0A1Q4VCN7"/>
<keyword evidence="3 5" id="KW-0238">DNA-binding</keyword>
<dbReference type="InterPro" id="IPR000838">
    <property type="entry name" value="RNA_pol_sigma70_ECF_CS"/>
</dbReference>
<dbReference type="EMBL" id="LFBV01000001">
    <property type="protein sequence ID" value="OKH95607.1"/>
    <property type="molecule type" value="Genomic_DNA"/>
</dbReference>
<dbReference type="PROSITE" id="PS01063">
    <property type="entry name" value="SIGMA70_ECF"/>
    <property type="match status" value="1"/>
</dbReference>
<dbReference type="PANTHER" id="PTHR43133:SF8">
    <property type="entry name" value="RNA POLYMERASE SIGMA FACTOR HI_1459-RELATED"/>
    <property type="match status" value="1"/>
</dbReference>
<keyword evidence="10" id="KW-1185">Reference proteome</keyword>
<evidence type="ECO:0000256" key="5">
    <source>
        <dbReference type="RuleBase" id="RU000716"/>
    </source>
</evidence>
<evidence type="ECO:0000313" key="10">
    <source>
        <dbReference type="Proteomes" id="UP000186455"/>
    </source>
</evidence>
<gene>
    <name evidence="9" type="ORF">AB852_02060</name>
</gene>
<dbReference type="Proteomes" id="UP000186455">
    <property type="component" value="Unassembled WGS sequence"/>
</dbReference>
<dbReference type="NCBIfam" id="TIGR02937">
    <property type="entry name" value="sigma70-ECF"/>
    <property type="match status" value="1"/>
</dbReference>
<evidence type="ECO:0000313" key="9">
    <source>
        <dbReference type="EMBL" id="OKH95607.1"/>
    </source>
</evidence>
<dbReference type="GO" id="GO:0016987">
    <property type="term" value="F:sigma factor activity"/>
    <property type="evidence" value="ECO:0007669"/>
    <property type="project" value="UniProtKB-KW"/>
</dbReference>
<feature type="compositionally biased region" description="Pro residues" evidence="6">
    <location>
        <begin position="406"/>
        <end position="418"/>
    </location>
</feature>
<dbReference type="Pfam" id="PF00188">
    <property type="entry name" value="CAP"/>
    <property type="match status" value="1"/>
</dbReference>
<dbReference type="GO" id="GO:0003677">
    <property type="term" value="F:DNA binding"/>
    <property type="evidence" value="ECO:0007669"/>
    <property type="project" value="UniProtKB-KW"/>
</dbReference>
<keyword evidence="4 5" id="KW-0804">Transcription</keyword>
<dbReference type="InterPro" id="IPR014044">
    <property type="entry name" value="CAP_dom"/>
</dbReference>
<evidence type="ECO:0000256" key="4">
    <source>
        <dbReference type="ARBA" id="ARBA00023163"/>
    </source>
</evidence>
<feature type="region of interest" description="Disordered" evidence="6">
    <location>
        <begin position="268"/>
        <end position="316"/>
    </location>
</feature>
<evidence type="ECO:0000256" key="2">
    <source>
        <dbReference type="ARBA" id="ARBA00023082"/>
    </source>
</evidence>
<dbReference type="GO" id="GO:0006352">
    <property type="term" value="P:DNA-templated transcription initiation"/>
    <property type="evidence" value="ECO:0007669"/>
    <property type="project" value="InterPro"/>
</dbReference>
<feature type="domain" description="RNA polymerase sigma-70 region 2" evidence="8">
    <location>
        <begin position="30"/>
        <end position="96"/>
    </location>
</feature>
<dbReference type="Gene3D" id="3.40.33.10">
    <property type="entry name" value="CAP"/>
    <property type="match status" value="1"/>
</dbReference>
<evidence type="ECO:0000259" key="8">
    <source>
        <dbReference type="Pfam" id="PF04542"/>
    </source>
</evidence>
<dbReference type="STRING" id="1048205.AB852_02060"/>
<dbReference type="PANTHER" id="PTHR43133">
    <property type="entry name" value="RNA POLYMERASE ECF-TYPE SIGMA FACTO"/>
    <property type="match status" value="1"/>
</dbReference>
<evidence type="ECO:0000256" key="3">
    <source>
        <dbReference type="ARBA" id="ARBA00023125"/>
    </source>
</evidence>
<reference evidence="9 10" key="1">
    <citation type="submission" date="2015-06" db="EMBL/GenBank/DDBJ databases">
        <title>Cloning and characterization of the uncialamcin biosynthetic gene cluster.</title>
        <authorList>
            <person name="Yan X."/>
            <person name="Huang T."/>
            <person name="Ge H."/>
            <person name="Shen B."/>
        </authorList>
    </citation>
    <scope>NUCLEOTIDE SEQUENCE [LARGE SCALE GENOMIC DNA]</scope>
    <source>
        <strain evidence="9 10">DCA2648</strain>
    </source>
</reference>
<feature type="region of interest" description="Disordered" evidence="6">
    <location>
        <begin position="374"/>
        <end position="445"/>
    </location>
</feature>
<dbReference type="InterPro" id="IPR035940">
    <property type="entry name" value="CAP_sf"/>
</dbReference>
<organism evidence="9 10">
    <name type="scientific">Streptomyces uncialis</name>
    <dbReference type="NCBI Taxonomy" id="1048205"/>
    <lineage>
        <taxon>Bacteria</taxon>
        <taxon>Bacillati</taxon>
        <taxon>Actinomycetota</taxon>
        <taxon>Actinomycetes</taxon>
        <taxon>Kitasatosporales</taxon>
        <taxon>Streptomycetaceae</taxon>
        <taxon>Streptomyces</taxon>
    </lineage>
</organism>
<dbReference type="Pfam" id="PF04542">
    <property type="entry name" value="Sigma70_r2"/>
    <property type="match status" value="1"/>
</dbReference>
<feature type="compositionally biased region" description="Pro residues" evidence="6">
    <location>
        <begin position="374"/>
        <end position="397"/>
    </location>
</feature>
<keyword evidence="2 5" id="KW-0731">Sigma factor</keyword>
<evidence type="ECO:0000256" key="6">
    <source>
        <dbReference type="SAM" id="MobiDB-lite"/>
    </source>
</evidence>
<comment type="similarity">
    <text evidence="5">Belongs to the sigma-70 factor family. ECF subfamily.</text>
</comment>
<evidence type="ECO:0000259" key="7">
    <source>
        <dbReference type="Pfam" id="PF00188"/>
    </source>
</evidence>
<dbReference type="CDD" id="cd05379">
    <property type="entry name" value="CAP_bacterial"/>
    <property type="match status" value="1"/>
</dbReference>
<dbReference type="Gene3D" id="1.10.1740.10">
    <property type="match status" value="1"/>
</dbReference>
<dbReference type="RefSeq" id="WP_073782971.1">
    <property type="nucleotide sequence ID" value="NZ_LFBV01000001.1"/>
</dbReference>
<evidence type="ECO:0000256" key="1">
    <source>
        <dbReference type="ARBA" id="ARBA00023015"/>
    </source>
</evidence>
<protein>
    <recommendedName>
        <fullName evidence="5">RNA polymerase sigma factor</fullName>
    </recommendedName>
</protein>
<proteinExistence type="inferred from homology"/>